<dbReference type="EMBL" id="CP024963">
    <property type="protein sequence ID" value="ATZ16974.1"/>
    <property type="molecule type" value="Genomic_DNA"/>
</dbReference>
<proteinExistence type="predicted"/>
<sequence length="300" mass="34923">MEKFELIYDYRDNKHYNVELLNLMKREGAKSTFEDWMVRYQWDDNYVPFALVNHKGDIVANVGVMKMSVFVGNTRYKGIQLISLLVRDSYKNQDVESILLNMIVNKFENVVDAIYSFDEDINEFLQDFPHFDKIEEFIYSKKWDPEKASSGVIVKKMDLSNSKEFDLLYHEIKHTTRVSPIIATSGDVSIKLFNILKYYDRNVYHVPSKDAFVIFTNIDNVFRIVSIYSKSQCDLQELLNILVPKGTTRVEFGFIPGPIITDMDIIPNTEGNKKNKIFLRDISAGVDKSKIFFPTLSRGR</sequence>
<name>A0A2K8NT97_9MOLU</name>
<dbReference type="InterPro" id="IPR016181">
    <property type="entry name" value="Acyl_CoA_acyltransferase"/>
</dbReference>
<organism evidence="1 2">
    <name type="scientific">Williamsoniiplasma luminosum</name>
    <dbReference type="NCBI Taxonomy" id="214888"/>
    <lineage>
        <taxon>Bacteria</taxon>
        <taxon>Bacillati</taxon>
        <taxon>Mycoplasmatota</taxon>
        <taxon>Mollicutes</taxon>
        <taxon>Entomoplasmatales</taxon>
        <taxon>Williamsoniiplasma</taxon>
    </lineage>
</organism>
<reference evidence="1 2" key="1">
    <citation type="submission" date="2017-11" db="EMBL/GenBank/DDBJ databases">
        <title>Genome sequence of Entomoplasma luminosum PIMN-1 (ATCC 49195).</title>
        <authorList>
            <person name="Lo W.-S."/>
            <person name="Gasparich G.E."/>
            <person name="Kuo C.-H."/>
        </authorList>
    </citation>
    <scope>NUCLEOTIDE SEQUENCE [LARGE SCALE GENOMIC DNA]</scope>
    <source>
        <strain evidence="1 2">PIMN-1</strain>
    </source>
</reference>
<dbReference type="KEGG" id="elj:ELUMI_v1c02490"/>
<dbReference type="SUPFAM" id="SSF55729">
    <property type="entry name" value="Acyl-CoA N-acyltransferases (Nat)"/>
    <property type="match status" value="1"/>
</dbReference>
<dbReference type="AlphaFoldDB" id="A0A2K8NT97"/>
<dbReference type="OrthoDB" id="396394at2"/>
<dbReference type="RefSeq" id="WP_025734485.1">
    <property type="nucleotide sequence ID" value="NZ_CP024963.1"/>
</dbReference>
<evidence type="ECO:0008006" key="3">
    <source>
        <dbReference type="Google" id="ProtNLM"/>
    </source>
</evidence>
<dbReference type="Proteomes" id="UP000232063">
    <property type="component" value="Chromosome"/>
</dbReference>
<accession>A0A2K8NT97</accession>
<evidence type="ECO:0000313" key="2">
    <source>
        <dbReference type="Proteomes" id="UP000232063"/>
    </source>
</evidence>
<protein>
    <recommendedName>
        <fullName evidence="3">GNAT family N-acetyltransferase</fullName>
    </recommendedName>
</protein>
<evidence type="ECO:0000313" key="1">
    <source>
        <dbReference type="EMBL" id="ATZ16974.1"/>
    </source>
</evidence>
<gene>
    <name evidence="1" type="ORF">ELUMI_v1c02490</name>
</gene>
<keyword evidence="2" id="KW-1185">Reference proteome</keyword>